<dbReference type="GO" id="GO:0005886">
    <property type="term" value="C:plasma membrane"/>
    <property type="evidence" value="ECO:0007669"/>
    <property type="project" value="TreeGrafter"/>
</dbReference>
<dbReference type="PANTHER" id="PTHR11328:SF24">
    <property type="entry name" value="MAJOR FACILITATOR SUPERFAMILY (MFS) PROFILE DOMAIN-CONTAINING PROTEIN"/>
    <property type="match status" value="1"/>
</dbReference>
<protein>
    <recommendedName>
        <fullName evidence="3">Major facilitator superfamily (MFS) profile domain-containing protein</fullName>
    </recommendedName>
</protein>
<feature type="transmembrane region" description="Helical" evidence="1">
    <location>
        <begin position="81"/>
        <end position="99"/>
    </location>
</feature>
<dbReference type="AlphaFoldDB" id="A0A381RD65"/>
<sequence>VATKAKFSQLLAYGVGQIPISIKGYLFGAPIIYFYNDVLGLEAWWASLALAIAMVVDGFTDPILGYLSDYTKSRWGRRHPYIFLSIIPSALFFFLLLTVDQSDSQLALFIQLLTLTIGVRVAWTFYQVPREALGAEISKDYEQRNQLHGFNSMFGWIAGPTTAYLFLNALGDSYQNLSAYHALATWGALTIVIVGFFFAFTTAREIPNLEAPNTALPSSARAMFRDIFSTLNHTSWLSLFWSGVVFSLFVGLTTGLEFYWNTYFWDWKPSDVAIFPIVAMGGALIISAFAGPLARGYDKKKLAIGLFLISIVIGPSLLILRLLDLHYGIQILPPNGEKYGVLWWVMLAHGFFAANIAVLAWILVGSMNADVVEDSQTSTGRRSEGLFFAGPNLIQKAISGVGLMAKGPLLYFVGFQAAASTANKTLAIQDLALVVAILSVIMPAICLYLLSKYQITRTQHQGNLSGLGYGDEVSSPPPHISTK</sequence>
<dbReference type="GO" id="GO:0008643">
    <property type="term" value="P:carbohydrate transport"/>
    <property type="evidence" value="ECO:0007669"/>
    <property type="project" value="InterPro"/>
</dbReference>
<organism evidence="2">
    <name type="scientific">marine metagenome</name>
    <dbReference type="NCBI Taxonomy" id="408172"/>
    <lineage>
        <taxon>unclassified sequences</taxon>
        <taxon>metagenomes</taxon>
        <taxon>ecological metagenomes</taxon>
    </lineage>
</organism>
<dbReference type="EMBL" id="UINC01001793">
    <property type="protein sequence ID" value="SUZ88888.1"/>
    <property type="molecule type" value="Genomic_DNA"/>
</dbReference>
<feature type="transmembrane region" description="Helical" evidence="1">
    <location>
        <begin position="272"/>
        <end position="290"/>
    </location>
</feature>
<keyword evidence="1" id="KW-1133">Transmembrane helix</keyword>
<dbReference type="InterPro" id="IPR036259">
    <property type="entry name" value="MFS_trans_sf"/>
</dbReference>
<reference evidence="2" key="1">
    <citation type="submission" date="2018-05" db="EMBL/GenBank/DDBJ databases">
        <authorList>
            <person name="Lanie J.A."/>
            <person name="Ng W.-L."/>
            <person name="Kazmierczak K.M."/>
            <person name="Andrzejewski T.M."/>
            <person name="Davidsen T.M."/>
            <person name="Wayne K.J."/>
            <person name="Tettelin H."/>
            <person name="Glass J.I."/>
            <person name="Rusch D."/>
            <person name="Podicherti R."/>
            <person name="Tsui H.-C.T."/>
            <person name="Winkler M.E."/>
        </authorList>
    </citation>
    <scope>NUCLEOTIDE SEQUENCE</scope>
</reference>
<keyword evidence="1" id="KW-0472">Membrane</keyword>
<feature type="non-terminal residue" evidence="2">
    <location>
        <position position="1"/>
    </location>
</feature>
<feature type="transmembrane region" description="Helical" evidence="1">
    <location>
        <begin position="239"/>
        <end position="260"/>
    </location>
</feature>
<evidence type="ECO:0000256" key="1">
    <source>
        <dbReference type="SAM" id="Phobius"/>
    </source>
</evidence>
<feature type="transmembrane region" description="Helical" evidence="1">
    <location>
        <begin position="105"/>
        <end position="126"/>
    </location>
</feature>
<dbReference type="PANTHER" id="PTHR11328">
    <property type="entry name" value="MAJOR FACILITATOR SUPERFAMILY DOMAIN-CONTAINING PROTEIN"/>
    <property type="match status" value="1"/>
</dbReference>
<name>A0A381RD65_9ZZZZ</name>
<feature type="transmembrane region" description="Helical" evidence="1">
    <location>
        <begin position="147"/>
        <end position="167"/>
    </location>
</feature>
<feature type="transmembrane region" description="Helical" evidence="1">
    <location>
        <begin position="431"/>
        <end position="450"/>
    </location>
</feature>
<keyword evidence="1" id="KW-0812">Transmembrane</keyword>
<feature type="transmembrane region" description="Helical" evidence="1">
    <location>
        <begin position="343"/>
        <end position="364"/>
    </location>
</feature>
<feature type="transmembrane region" description="Helical" evidence="1">
    <location>
        <begin position="302"/>
        <end position="323"/>
    </location>
</feature>
<feature type="transmembrane region" description="Helical" evidence="1">
    <location>
        <begin position="179"/>
        <end position="200"/>
    </location>
</feature>
<dbReference type="Pfam" id="PF13347">
    <property type="entry name" value="MFS_2"/>
    <property type="match status" value="1"/>
</dbReference>
<evidence type="ECO:0000313" key="2">
    <source>
        <dbReference type="EMBL" id="SUZ88888.1"/>
    </source>
</evidence>
<dbReference type="InterPro" id="IPR039672">
    <property type="entry name" value="MFS_2"/>
</dbReference>
<feature type="transmembrane region" description="Helical" evidence="1">
    <location>
        <begin position="43"/>
        <end position="60"/>
    </location>
</feature>
<gene>
    <name evidence="2" type="ORF">METZ01_LOCUS41742</name>
</gene>
<evidence type="ECO:0008006" key="3">
    <source>
        <dbReference type="Google" id="ProtNLM"/>
    </source>
</evidence>
<dbReference type="GO" id="GO:0015293">
    <property type="term" value="F:symporter activity"/>
    <property type="evidence" value="ECO:0007669"/>
    <property type="project" value="InterPro"/>
</dbReference>
<dbReference type="Gene3D" id="1.20.1250.20">
    <property type="entry name" value="MFS general substrate transporter like domains"/>
    <property type="match status" value="1"/>
</dbReference>
<accession>A0A381RD65</accession>
<proteinExistence type="predicted"/>
<dbReference type="SUPFAM" id="SSF103473">
    <property type="entry name" value="MFS general substrate transporter"/>
    <property type="match status" value="1"/>
</dbReference>